<accession>A0A4C1VQ62</accession>
<dbReference type="EMBL" id="BGZK01000373">
    <property type="protein sequence ID" value="GBP39925.1"/>
    <property type="molecule type" value="Genomic_DNA"/>
</dbReference>
<name>A0A4C1VQ62_EUMVA</name>
<protein>
    <submittedName>
        <fullName evidence="2">Uncharacterized protein</fullName>
    </submittedName>
</protein>
<gene>
    <name evidence="2" type="ORF">EVAR_83062_1</name>
</gene>
<comment type="caution">
    <text evidence="2">The sequence shown here is derived from an EMBL/GenBank/DDBJ whole genome shotgun (WGS) entry which is preliminary data.</text>
</comment>
<evidence type="ECO:0000313" key="3">
    <source>
        <dbReference type="Proteomes" id="UP000299102"/>
    </source>
</evidence>
<keyword evidence="3" id="KW-1185">Reference proteome</keyword>
<feature type="region of interest" description="Disordered" evidence="1">
    <location>
        <begin position="177"/>
        <end position="208"/>
    </location>
</feature>
<dbReference type="AlphaFoldDB" id="A0A4C1VQ62"/>
<organism evidence="2 3">
    <name type="scientific">Eumeta variegata</name>
    <name type="common">Bagworm moth</name>
    <name type="synonym">Eumeta japonica</name>
    <dbReference type="NCBI Taxonomy" id="151549"/>
    <lineage>
        <taxon>Eukaryota</taxon>
        <taxon>Metazoa</taxon>
        <taxon>Ecdysozoa</taxon>
        <taxon>Arthropoda</taxon>
        <taxon>Hexapoda</taxon>
        <taxon>Insecta</taxon>
        <taxon>Pterygota</taxon>
        <taxon>Neoptera</taxon>
        <taxon>Endopterygota</taxon>
        <taxon>Lepidoptera</taxon>
        <taxon>Glossata</taxon>
        <taxon>Ditrysia</taxon>
        <taxon>Tineoidea</taxon>
        <taxon>Psychidae</taxon>
        <taxon>Oiketicinae</taxon>
        <taxon>Eumeta</taxon>
    </lineage>
</organism>
<evidence type="ECO:0000313" key="2">
    <source>
        <dbReference type="EMBL" id="GBP39925.1"/>
    </source>
</evidence>
<evidence type="ECO:0000256" key="1">
    <source>
        <dbReference type="SAM" id="MobiDB-lite"/>
    </source>
</evidence>
<sequence>MYVESISSSFVSIQVDFNSYLTFNSNPKDTFDFDSNLTLVFNPNPVFDFGPGPSFNFNSSTIGNQFFSPTWTADDVGAGALHLRTREFTTIFTPPYAARINNGFQFARPSTPIVRVKRFTTAEREESETRPSRYSISCKALVSPLELQVSVGSGDHSFSGDSYGRSTVRNGILAGNFKENGEDYDESRSDRKAKRVDLPAGATGDNAHDQLQCQKGTATLVSRCHILP</sequence>
<reference evidence="2 3" key="1">
    <citation type="journal article" date="2019" name="Commun. Biol.">
        <title>The bagworm genome reveals a unique fibroin gene that provides high tensile strength.</title>
        <authorList>
            <person name="Kono N."/>
            <person name="Nakamura H."/>
            <person name="Ohtoshi R."/>
            <person name="Tomita M."/>
            <person name="Numata K."/>
            <person name="Arakawa K."/>
        </authorList>
    </citation>
    <scope>NUCLEOTIDE SEQUENCE [LARGE SCALE GENOMIC DNA]</scope>
</reference>
<dbReference type="Proteomes" id="UP000299102">
    <property type="component" value="Unassembled WGS sequence"/>
</dbReference>
<proteinExistence type="predicted"/>